<accession>A0A5B7CU87</accession>
<evidence type="ECO:0000313" key="3">
    <source>
        <dbReference type="Proteomes" id="UP000324222"/>
    </source>
</evidence>
<feature type="region of interest" description="Disordered" evidence="1">
    <location>
        <begin position="1"/>
        <end position="50"/>
    </location>
</feature>
<dbReference type="AlphaFoldDB" id="A0A5B7CU87"/>
<name>A0A5B7CU87_PORTR</name>
<gene>
    <name evidence="2" type="ORF">E2C01_003706</name>
</gene>
<keyword evidence="3" id="KW-1185">Reference proteome</keyword>
<sequence length="64" mass="7308">MSEETRRPRPTDASSTPWRRDLGESCVAYSIDDDSRTRQGDTRTIYNDGPAQGRTITDIICMRE</sequence>
<evidence type="ECO:0000256" key="1">
    <source>
        <dbReference type="SAM" id="MobiDB-lite"/>
    </source>
</evidence>
<organism evidence="2 3">
    <name type="scientific">Portunus trituberculatus</name>
    <name type="common">Swimming crab</name>
    <name type="synonym">Neptunus trituberculatus</name>
    <dbReference type="NCBI Taxonomy" id="210409"/>
    <lineage>
        <taxon>Eukaryota</taxon>
        <taxon>Metazoa</taxon>
        <taxon>Ecdysozoa</taxon>
        <taxon>Arthropoda</taxon>
        <taxon>Crustacea</taxon>
        <taxon>Multicrustacea</taxon>
        <taxon>Malacostraca</taxon>
        <taxon>Eumalacostraca</taxon>
        <taxon>Eucarida</taxon>
        <taxon>Decapoda</taxon>
        <taxon>Pleocyemata</taxon>
        <taxon>Brachyura</taxon>
        <taxon>Eubrachyura</taxon>
        <taxon>Portunoidea</taxon>
        <taxon>Portunidae</taxon>
        <taxon>Portuninae</taxon>
        <taxon>Portunus</taxon>
    </lineage>
</organism>
<proteinExistence type="predicted"/>
<comment type="caution">
    <text evidence="2">The sequence shown here is derived from an EMBL/GenBank/DDBJ whole genome shotgun (WGS) entry which is preliminary data.</text>
</comment>
<reference evidence="2 3" key="1">
    <citation type="submission" date="2019-05" db="EMBL/GenBank/DDBJ databases">
        <title>Another draft genome of Portunus trituberculatus and its Hox gene families provides insights of decapod evolution.</title>
        <authorList>
            <person name="Jeong J.-H."/>
            <person name="Song I."/>
            <person name="Kim S."/>
            <person name="Choi T."/>
            <person name="Kim D."/>
            <person name="Ryu S."/>
            <person name="Kim W."/>
        </authorList>
    </citation>
    <scope>NUCLEOTIDE SEQUENCE [LARGE SCALE GENOMIC DNA]</scope>
    <source>
        <tissue evidence="2">Muscle</tissue>
    </source>
</reference>
<dbReference type="Proteomes" id="UP000324222">
    <property type="component" value="Unassembled WGS sequence"/>
</dbReference>
<feature type="compositionally biased region" description="Basic and acidic residues" evidence="1">
    <location>
        <begin position="1"/>
        <end position="10"/>
    </location>
</feature>
<dbReference type="EMBL" id="VSRR010000143">
    <property type="protein sequence ID" value="MPC11053.1"/>
    <property type="molecule type" value="Genomic_DNA"/>
</dbReference>
<evidence type="ECO:0000313" key="2">
    <source>
        <dbReference type="EMBL" id="MPC11053.1"/>
    </source>
</evidence>
<protein>
    <submittedName>
        <fullName evidence="2">Uncharacterized protein</fullName>
    </submittedName>
</protein>